<keyword evidence="1" id="KW-0472">Membrane</keyword>
<feature type="transmembrane region" description="Helical" evidence="1">
    <location>
        <begin position="247"/>
        <end position="268"/>
    </location>
</feature>
<keyword evidence="3" id="KW-1185">Reference proteome</keyword>
<accession>A0AA96V2W8</accession>
<name>A0AA96V2W8_9EURY</name>
<evidence type="ECO:0000313" key="3">
    <source>
        <dbReference type="Proteomes" id="UP001303587"/>
    </source>
</evidence>
<feature type="transmembrane region" description="Helical" evidence="1">
    <location>
        <begin position="355"/>
        <end position="377"/>
    </location>
</feature>
<feature type="transmembrane region" description="Helical" evidence="1">
    <location>
        <begin position="181"/>
        <end position="200"/>
    </location>
</feature>
<dbReference type="Proteomes" id="UP001303587">
    <property type="component" value="Chromosome"/>
</dbReference>
<reference evidence="2 3" key="1">
    <citation type="submission" date="2023-07" db="EMBL/GenBank/DDBJ databases">
        <title>Closed genoem sequence of Methanosarcinaceae archaeon Ac7.</title>
        <authorList>
            <person name="Poehlein A."/>
            <person name="Protasov E."/>
            <person name="Platt K."/>
            <person name="Reeh H."/>
            <person name="Daniel R."/>
            <person name="Brune A."/>
        </authorList>
    </citation>
    <scope>NUCLEOTIDE SEQUENCE [LARGE SCALE GENOMIC DNA]</scope>
    <source>
        <strain evidence="2 3">Ac7</strain>
    </source>
</reference>
<evidence type="ECO:0008006" key="4">
    <source>
        <dbReference type="Google" id="ProtNLM"/>
    </source>
</evidence>
<feature type="transmembrane region" description="Helical" evidence="1">
    <location>
        <begin position="315"/>
        <end position="335"/>
    </location>
</feature>
<dbReference type="AlphaFoldDB" id="A0AA96V2W8"/>
<feature type="transmembrane region" description="Helical" evidence="1">
    <location>
        <begin position="34"/>
        <end position="59"/>
    </location>
</feature>
<feature type="transmembrane region" description="Helical" evidence="1">
    <location>
        <begin position="111"/>
        <end position="136"/>
    </location>
</feature>
<feature type="transmembrane region" description="Helical" evidence="1">
    <location>
        <begin position="280"/>
        <end position="303"/>
    </location>
</feature>
<keyword evidence="1" id="KW-1133">Transmembrane helix</keyword>
<feature type="transmembrane region" description="Helical" evidence="1">
    <location>
        <begin position="156"/>
        <end position="174"/>
    </location>
</feature>
<protein>
    <recommendedName>
        <fullName evidence="4">MATE family efflux transporter</fullName>
    </recommendedName>
</protein>
<sequence>MYEQEQNEQRMLSQEAGFMISVNRLKRQIIENKFVKAEITLLLALMLFNFIPGINQLIVDRLLSGLESNVLNIAGQIEWFDLINETLLAFLTIPLYFLFNEVAKDKEIFKSRIVQVFTIGFLLYLAAAIVVYLYAGSLSIYMNAPPESTLYLQMETIGFIAGFVSSFMYVVFVVRGNWKYIISLLIAKVVMLSIGNVFLIPDYGVLGLATTNIMCNIILSAVSIFLLYKDGLLQTKISFEKKTLQTWARVGLFSGGQIFLDNLIYMLIVCKMVNAVSSAGVYWLANNFIWGWLLIPIAAFAEIVKRDYTRGYSRIYNYILFVAGIAVLWLLSFPLWSVMFEDVIHAQEPQVILDILYMLVPFYVAYALATVFDGVLVSVGKTRYLFANSILVNIGYYGIVYLLFLTGVFTASIPFIVMMFGFGMFVHLIFSIVFFWDAKRKFGGQGKRYDNRKNIKTDVLRIRFSKHDMVMVLLKKEIKFL</sequence>
<feature type="transmembrane region" description="Helical" evidence="1">
    <location>
        <begin position="384"/>
        <end position="409"/>
    </location>
</feature>
<evidence type="ECO:0000256" key="1">
    <source>
        <dbReference type="SAM" id="Phobius"/>
    </source>
</evidence>
<gene>
    <name evidence="2" type="ORF">MsAc7_10210</name>
</gene>
<keyword evidence="1" id="KW-0812">Transmembrane</keyword>
<feature type="transmembrane region" description="Helical" evidence="1">
    <location>
        <begin position="79"/>
        <end position="99"/>
    </location>
</feature>
<evidence type="ECO:0000313" key="2">
    <source>
        <dbReference type="EMBL" id="WNY25469.1"/>
    </source>
</evidence>
<dbReference type="EMBL" id="CP131060">
    <property type="protein sequence ID" value="WNY25469.1"/>
    <property type="molecule type" value="Genomic_DNA"/>
</dbReference>
<proteinExistence type="predicted"/>
<feature type="transmembrane region" description="Helical" evidence="1">
    <location>
        <begin position="206"/>
        <end position="227"/>
    </location>
</feature>
<organism evidence="2 3">
    <name type="scientific">Methanolapillus millepedarum</name>
    <dbReference type="NCBI Taxonomy" id="3028296"/>
    <lineage>
        <taxon>Archaea</taxon>
        <taxon>Methanobacteriati</taxon>
        <taxon>Methanobacteriota</taxon>
        <taxon>Stenosarchaea group</taxon>
        <taxon>Methanomicrobia</taxon>
        <taxon>Methanosarcinales</taxon>
        <taxon>Methanosarcinaceae</taxon>
        <taxon>Methanolapillus</taxon>
    </lineage>
</organism>
<feature type="transmembrane region" description="Helical" evidence="1">
    <location>
        <begin position="415"/>
        <end position="438"/>
    </location>
</feature>